<dbReference type="EMBL" id="JACVVD010000025">
    <property type="protein sequence ID" value="MBD0384747.1"/>
    <property type="molecule type" value="Genomic_DNA"/>
</dbReference>
<name>A0A926QNG3_9BACL</name>
<evidence type="ECO:0000313" key="2">
    <source>
        <dbReference type="Proteomes" id="UP000650466"/>
    </source>
</evidence>
<gene>
    <name evidence="1" type="ORF">ICC18_32480</name>
</gene>
<protein>
    <submittedName>
        <fullName evidence="1">Uncharacterized protein</fullName>
    </submittedName>
</protein>
<sequence>MDTATITTEGILYNGMIYTCPLAIKEQWFFHSVDNDARRISVCFDPKDPNFLLLLVDHVGMVPAYKIVDSKPLNPDVLEAYHSAINILKSKWKLKRRKNKKHGV</sequence>
<keyword evidence="2" id="KW-1185">Reference proteome</keyword>
<organism evidence="1 2">
    <name type="scientific">Paenibacillus sedimenti</name>
    <dbReference type="NCBI Taxonomy" id="2770274"/>
    <lineage>
        <taxon>Bacteria</taxon>
        <taxon>Bacillati</taxon>
        <taxon>Bacillota</taxon>
        <taxon>Bacilli</taxon>
        <taxon>Bacillales</taxon>
        <taxon>Paenibacillaceae</taxon>
        <taxon>Paenibacillus</taxon>
    </lineage>
</organism>
<dbReference type="AlphaFoldDB" id="A0A926QNG3"/>
<reference evidence="1" key="1">
    <citation type="submission" date="2020-09" db="EMBL/GenBank/DDBJ databases">
        <title>Draft Genome Sequence of Paenibacillus sp. WST5.</title>
        <authorList>
            <person name="Bao Z."/>
        </authorList>
    </citation>
    <scope>NUCLEOTIDE SEQUENCE</scope>
    <source>
        <strain evidence="1">WST5</strain>
    </source>
</reference>
<dbReference type="Proteomes" id="UP000650466">
    <property type="component" value="Unassembled WGS sequence"/>
</dbReference>
<proteinExistence type="predicted"/>
<evidence type="ECO:0000313" key="1">
    <source>
        <dbReference type="EMBL" id="MBD0384747.1"/>
    </source>
</evidence>
<comment type="caution">
    <text evidence="1">The sequence shown here is derived from an EMBL/GenBank/DDBJ whole genome shotgun (WGS) entry which is preliminary data.</text>
</comment>
<accession>A0A926QNG3</accession>